<proteinExistence type="inferred from homology"/>
<evidence type="ECO:0000256" key="2">
    <source>
        <dbReference type="ARBA" id="ARBA00022448"/>
    </source>
</evidence>
<dbReference type="InterPro" id="IPR035906">
    <property type="entry name" value="MetI-like_sf"/>
</dbReference>
<evidence type="ECO:0000256" key="6">
    <source>
        <dbReference type="ARBA" id="ARBA00023136"/>
    </source>
</evidence>
<keyword evidence="10" id="KW-1185">Reference proteome</keyword>
<dbReference type="EMBL" id="CP047167">
    <property type="protein sequence ID" value="QRF68664.1"/>
    <property type="molecule type" value="Genomic_DNA"/>
</dbReference>
<sequence length="323" mass="35442">MLLWITQRILQAIGVAFCMMVIVFFGLHAIGDPIQTLIPPEATFEDRARIIAELGLDQPIHLQFLYFVKGVLQGNLGNSYVFNEPAMDLIIERFPATLELAFCAVALSVVIGLPLGMIAGNRPDSTLSKIIMNGSILGFSLPLFWVAILLILVFGVTLGWLPSSGRGETVEVFGIRWSFLTLDGLRHIALPAFSLALFNIAMVLRLTEAGVREAKSSEYVKFARAKGLSPRRILLVHVLKNVLIPVVTVVGLDLGSTIAFSVVTETVFAWPGVGKIIIDSIAALDRPVIVSYLMLVVLLFVFINMVVDILYRVLDPRIALTEN</sequence>
<keyword evidence="9" id="KW-0614">Plasmid</keyword>
<feature type="transmembrane region" description="Helical" evidence="7">
    <location>
        <begin position="136"/>
        <end position="161"/>
    </location>
</feature>
<dbReference type="Proteomes" id="UP000596387">
    <property type="component" value="Plasmid p-SCP1"/>
</dbReference>
<feature type="transmembrane region" description="Helical" evidence="7">
    <location>
        <begin position="94"/>
        <end position="115"/>
    </location>
</feature>
<evidence type="ECO:0000256" key="1">
    <source>
        <dbReference type="ARBA" id="ARBA00004651"/>
    </source>
</evidence>
<geneLocation type="plasmid" evidence="9 10">
    <name>p-SCP1</name>
</geneLocation>
<dbReference type="InterPro" id="IPR000515">
    <property type="entry name" value="MetI-like"/>
</dbReference>
<feature type="transmembrane region" description="Helical" evidence="7">
    <location>
        <begin position="12"/>
        <end position="31"/>
    </location>
</feature>
<dbReference type="RefSeq" id="WP_023851604.1">
    <property type="nucleotide sequence ID" value="NZ_CP047167.1"/>
</dbReference>
<protein>
    <submittedName>
        <fullName evidence="9">ABC transporter permease subunit</fullName>
    </submittedName>
</protein>
<gene>
    <name evidence="9" type="ORF">GQA70_19995</name>
</gene>
<dbReference type="Gene3D" id="1.10.3720.10">
    <property type="entry name" value="MetI-like"/>
    <property type="match status" value="1"/>
</dbReference>
<feature type="domain" description="ABC transmembrane type-1" evidence="8">
    <location>
        <begin position="94"/>
        <end position="311"/>
    </location>
</feature>
<evidence type="ECO:0000313" key="10">
    <source>
        <dbReference type="Proteomes" id="UP000596387"/>
    </source>
</evidence>
<evidence type="ECO:0000256" key="3">
    <source>
        <dbReference type="ARBA" id="ARBA00022475"/>
    </source>
</evidence>
<evidence type="ECO:0000256" key="7">
    <source>
        <dbReference type="RuleBase" id="RU363032"/>
    </source>
</evidence>
<feature type="transmembrane region" description="Helical" evidence="7">
    <location>
        <begin position="290"/>
        <end position="314"/>
    </location>
</feature>
<comment type="subcellular location">
    <subcellularLocation>
        <location evidence="1 7">Cell membrane</location>
        <topology evidence="1 7">Multi-pass membrane protein</topology>
    </subcellularLocation>
</comment>
<comment type="similarity">
    <text evidence="7">Belongs to the binding-protein-dependent transport system permease family.</text>
</comment>
<dbReference type="PANTHER" id="PTHR43163">
    <property type="entry name" value="DIPEPTIDE TRANSPORT SYSTEM PERMEASE PROTEIN DPPB-RELATED"/>
    <property type="match status" value="1"/>
</dbReference>
<accession>A0ABX7FG67</accession>
<keyword evidence="6 7" id="KW-0472">Membrane</keyword>
<evidence type="ECO:0000259" key="8">
    <source>
        <dbReference type="PROSITE" id="PS50928"/>
    </source>
</evidence>
<name>A0ABX7FG67_9RHOB</name>
<keyword evidence="2 7" id="KW-0813">Transport</keyword>
<reference evidence="9 10" key="1">
    <citation type="submission" date="2019-12" db="EMBL/GenBank/DDBJ databases">
        <title>Complete Genome Sequence of a Quorum-Sensing Bacterium,Rhodobacteraceae bacterium C31, Isolated from a marine microalgae symbiotic bacteria.</title>
        <authorList>
            <person name="Zhang Y."/>
        </authorList>
    </citation>
    <scope>NUCLEOTIDE SEQUENCE [LARGE SCALE GENOMIC DNA]</scope>
    <source>
        <strain evidence="9 10">C31</strain>
        <plasmid evidence="9 10">p-SCP1</plasmid>
    </source>
</reference>
<dbReference type="PANTHER" id="PTHR43163:SF2">
    <property type="entry name" value="ABC TRANSPORTER PERMEASE PROTEIN"/>
    <property type="match status" value="1"/>
</dbReference>
<dbReference type="CDD" id="cd06261">
    <property type="entry name" value="TM_PBP2"/>
    <property type="match status" value="1"/>
</dbReference>
<dbReference type="Pfam" id="PF00528">
    <property type="entry name" value="BPD_transp_1"/>
    <property type="match status" value="1"/>
</dbReference>
<feature type="transmembrane region" description="Helical" evidence="7">
    <location>
        <begin position="233"/>
        <end position="252"/>
    </location>
</feature>
<dbReference type="InterPro" id="IPR045621">
    <property type="entry name" value="BPD_transp_1_N"/>
</dbReference>
<evidence type="ECO:0000313" key="9">
    <source>
        <dbReference type="EMBL" id="QRF68664.1"/>
    </source>
</evidence>
<organism evidence="9 10">
    <name type="scientific">Ponticoccus alexandrii</name>
    <dbReference type="NCBI Taxonomy" id="1943633"/>
    <lineage>
        <taxon>Bacteria</taxon>
        <taxon>Pseudomonadati</taxon>
        <taxon>Pseudomonadota</taxon>
        <taxon>Alphaproteobacteria</taxon>
        <taxon>Rhodobacterales</taxon>
        <taxon>Roseobacteraceae</taxon>
        <taxon>Ponticoccus</taxon>
    </lineage>
</organism>
<evidence type="ECO:0000256" key="5">
    <source>
        <dbReference type="ARBA" id="ARBA00022989"/>
    </source>
</evidence>
<evidence type="ECO:0000256" key="4">
    <source>
        <dbReference type="ARBA" id="ARBA00022692"/>
    </source>
</evidence>
<keyword evidence="3" id="KW-1003">Cell membrane</keyword>
<dbReference type="SUPFAM" id="SSF161098">
    <property type="entry name" value="MetI-like"/>
    <property type="match status" value="1"/>
</dbReference>
<dbReference type="Pfam" id="PF19300">
    <property type="entry name" value="BPD_transp_1_N"/>
    <property type="match status" value="1"/>
</dbReference>
<keyword evidence="5 7" id="KW-1133">Transmembrane helix</keyword>
<dbReference type="PROSITE" id="PS50928">
    <property type="entry name" value="ABC_TM1"/>
    <property type="match status" value="1"/>
</dbReference>
<feature type="transmembrane region" description="Helical" evidence="7">
    <location>
        <begin position="188"/>
        <end position="207"/>
    </location>
</feature>
<keyword evidence="4 7" id="KW-0812">Transmembrane</keyword>